<evidence type="ECO:0000313" key="2">
    <source>
        <dbReference type="Proteomes" id="UP001575105"/>
    </source>
</evidence>
<dbReference type="Gene3D" id="3.40.50.10780">
    <property type="entry name" value="Dipeptide transport protein"/>
    <property type="match status" value="1"/>
</dbReference>
<dbReference type="SUPFAM" id="SSF63992">
    <property type="entry name" value="Dipeptide transport protein"/>
    <property type="match status" value="1"/>
</dbReference>
<dbReference type="InterPro" id="IPR036177">
    <property type="entry name" value="Peptidase_M55_sf"/>
</dbReference>
<dbReference type="InterPro" id="IPR007035">
    <property type="entry name" value="Peptidase_M55"/>
</dbReference>
<dbReference type="Pfam" id="PF04951">
    <property type="entry name" value="Peptidase_M55"/>
    <property type="match status" value="1"/>
</dbReference>
<proteinExistence type="predicted"/>
<dbReference type="RefSeq" id="WP_425345763.1">
    <property type="nucleotide sequence ID" value="NZ_JBGUBD010000006.1"/>
</dbReference>
<name>A0ABV4U981_9BACT</name>
<gene>
    <name evidence="1" type="ORF">ACERK3_11090</name>
</gene>
<keyword evidence="2" id="KW-1185">Reference proteome</keyword>
<protein>
    <submittedName>
        <fullName evidence="1">M55 family metallopeptidase</fullName>
    </submittedName>
</protein>
<sequence length="121" mass="13293">MLVTGDDKICAEVREKIPGIHTAAVKTGIAAQNACSLAPVEARQRIGEAVAAALGEIQKIKPYTIPGPYRLNISNRDPAQRLFDQDVEGADLWETFHQAVNSTSYGHYQEDPIDDGSFRWP</sequence>
<accession>A0ABV4U981</accession>
<reference evidence="1 2" key="1">
    <citation type="submission" date="2024-08" db="EMBL/GenBank/DDBJ databases">
        <title>Whole-genome sequencing of halo(alkali)philic microorganisms from hypersaline lakes.</title>
        <authorList>
            <person name="Sorokin D.Y."/>
            <person name="Merkel A.Y."/>
            <person name="Messina E."/>
            <person name="Yakimov M."/>
        </authorList>
    </citation>
    <scope>NUCLEOTIDE SEQUENCE [LARGE SCALE GENOMIC DNA]</scope>
    <source>
        <strain evidence="1 2">AB-hyl4</strain>
    </source>
</reference>
<dbReference type="Proteomes" id="UP001575105">
    <property type="component" value="Unassembled WGS sequence"/>
</dbReference>
<dbReference type="InterPro" id="IPR027476">
    <property type="entry name" value="DppA_N"/>
</dbReference>
<organism evidence="1 2">
    <name type="scientific">Natronomicrosphaera hydrolytica</name>
    <dbReference type="NCBI Taxonomy" id="3242702"/>
    <lineage>
        <taxon>Bacteria</taxon>
        <taxon>Pseudomonadati</taxon>
        <taxon>Planctomycetota</taxon>
        <taxon>Phycisphaerae</taxon>
        <taxon>Phycisphaerales</taxon>
        <taxon>Phycisphaeraceae</taxon>
        <taxon>Natronomicrosphaera</taxon>
    </lineage>
</organism>
<dbReference type="EMBL" id="JBGUBD010000006">
    <property type="protein sequence ID" value="MFA9478838.1"/>
    <property type="molecule type" value="Genomic_DNA"/>
</dbReference>
<evidence type="ECO:0000313" key="1">
    <source>
        <dbReference type="EMBL" id="MFA9478838.1"/>
    </source>
</evidence>
<comment type="caution">
    <text evidence="1">The sequence shown here is derived from an EMBL/GenBank/DDBJ whole genome shotgun (WGS) entry which is preliminary data.</text>
</comment>